<dbReference type="GO" id="GO:0008270">
    <property type="term" value="F:zinc ion binding"/>
    <property type="evidence" value="ECO:0007669"/>
    <property type="project" value="UniProtKB-KW"/>
</dbReference>
<dbReference type="InterPro" id="IPR012677">
    <property type="entry name" value="Nucleotide-bd_a/b_plait_sf"/>
</dbReference>
<dbReference type="GeneID" id="24426351"/>
<evidence type="ECO:0000256" key="8">
    <source>
        <dbReference type="ARBA" id="ARBA00022884"/>
    </source>
</evidence>
<feature type="domain" description="C3H1-type" evidence="16">
    <location>
        <begin position="187"/>
        <end position="209"/>
    </location>
</feature>
<dbReference type="GO" id="GO:0006397">
    <property type="term" value="P:mRNA processing"/>
    <property type="evidence" value="ECO:0007669"/>
    <property type="project" value="UniProtKB-KW"/>
</dbReference>
<keyword evidence="6 12" id="KW-0863">Zinc-finger</keyword>
<name>I7J9I7_BABMR</name>
<proteinExistence type="inferred from homology"/>
<dbReference type="OrthoDB" id="10251848at2759"/>
<reference evidence="17 18" key="2">
    <citation type="journal article" date="2013" name="PLoS ONE">
        <title>Whole genome mapping and re-organization of the nuclear and mitochondrial genomes of Babesia microti isolates.</title>
        <authorList>
            <person name="Cornillot E."/>
            <person name="Dassouli A."/>
            <person name="Garg A."/>
            <person name="Pachikara N."/>
            <person name="Randazzo S."/>
            <person name="Depoix D."/>
            <person name="Carcy B."/>
            <person name="Delbecq S."/>
            <person name="Frutos R."/>
            <person name="Silva J.C."/>
            <person name="Sutton R."/>
            <person name="Krause P.J."/>
            <person name="Mamoun C.B."/>
        </authorList>
    </citation>
    <scope>NUCLEOTIDE SEQUENCE [LARGE SCALE GENOMIC DNA]</scope>
    <source>
        <strain evidence="17 18">RI</strain>
    </source>
</reference>
<dbReference type="GO" id="GO:0017070">
    <property type="term" value="F:U6 snRNA binding"/>
    <property type="evidence" value="ECO:0007669"/>
    <property type="project" value="TreeGrafter"/>
</dbReference>
<dbReference type="InterPro" id="IPR032297">
    <property type="entry name" value="Torus"/>
</dbReference>
<gene>
    <name evidence="17" type="ORF">BmR1_04g08605</name>
</gene>
<keyword evidence="9" id="KW-0508">mRNA splicing</keyword>
<keyword evidence="4 12" id="KW-0479">Metal-binding</keyword>
<evidence type="ECO:0000256" key="11">
    <source>
        <dbReference type="PROSITE-ProRule" id="PRU00176"/>
    </source>
</evidence>
<keyword evidence="18" id="KW-1185">Reference proteome</keyword>
<dbReference type="InterPro" id="IPR039171">
    <property type="entry name" value="Cwc2/Slt11"/>
</dbReference>
<protein>
    <submittedName>
        <fullName evidence="17">Pre-mRNA-splicing factor cwf2</fullName>
    </submittedName>
</protein>
<feature type="compositionally biased region" description="Basic and acidic residues" evidence="14">
    <location>
        <begin position="1"/>
        <end position="12"/>
    </location>
</feature>
<evidence type="ECO:0000256" key="4">
    <source>
        <dbReference type="ARBA" id="ARBA00022723"/>
    </source>
</evidence>
<keyword evidence="3" id="KW-0507">mRNA processing</keyword>
<dbReference type="GO" id="GO:0000974">
    <property type="term" value="C:Prp19 complex"/>
    <property type="evidence" value="ECO:0007669"/>
    <property type="project" value="TreeGrafter"/>
</dbReference>
<evidence type="ECO:0000256" key="5">
    <source>
        <dbReference type="ARBA" id="ARBA00022728"/>
    </source>
</evidence>
<organism evidence="17 18">
    <name type="scientific">Babesia microti (strain RI)</name>
    <dbReference type="NCBI Taxonomy" id="1133968"/>
    <lineage>
        <taxon>Eukaryota</taxon>
        <taxon>Sar</taxon>
        <taxon>Alveolata</taxon>
        <taxon>Apicomplexa</taxon>
        <taxon>Aconoidasida</taxon>
        <taxon>Piroplasmida</taxon>
        <taxon>Babesiidae</taxon>
        <taxon>Babesia</taxon>
    </lineage>
</organism>
<dbReference type="Gene3D" id="3.30.70.330">
    <property type="match status" value="1"/>
</dbReference>
<evidence type="ECO:0000256" key="9">
    <source>
        <dbReference type="ARBA" id="ARBA00023187"/>
    </source>
</evidence>
<evidence type="ECO:0000256" key="3">
    <source>
        <dbReference type="ARBA" id="ARBA00022664"/>
    </source>
</evidence>
<evidence type="ECO:0000259" key="16">
    <source>
        <dbReference type="PROSITE" id="PS50103"/>
    </source>
</evidence>
<dbReference type="VEuPathDB" id="PiroplasmaDB:BmR1_04g08605"/>
<keyword evidence="8 11" id="KW-0694">RNA-binding</keyword>
<dbReference type="PROSITE" id="PS50103">
    <property type="entry name" value="ZF_C3H1"/>
    <property type="match status" value="1"/>
</dbReference>
<dbReference type="KEGG" id="bmic:BmR1_04g08605"/>
<feature type="coiled-coil region" evidence="13">
    <location>
        <begin position="361"/>
        <end position="388"/>
    </location>
</feature>
<keyword evidence="7 12" id="KW-0862">Zinc</keyword>
<dbReference type="SUPFAM" id="SSF54928">
    <property type="entry name" value="RNA-binding domain, RBD"/>
    <property type="match status" value="1"/>
</dbReference>
<comment type="subcellular location">
    <subcellularLocation>
        <location evidence="1">Nucleus</location>
    </subcellularLocation>
</comment>
<evidence type="ECO:0000259" key="15">
    <source>
        <dbReference type="PROSITE" id="PS50102"/>
    </source>
</evidence>
<evidence type="ECO:0000256" key="10">
    <source>
        <dbReference type="ARBA" id="ARBA00023242"/>
    </source>
</evidence>
<evidence type="ECO:0000256" key="14">
    <source>
        <dbReference type="SAM" id="MobiDB-lite"/>
    </source>
</evidence>
<reference evidence="17 18" key="3">
    <citation type="journal article" date="2016" name="Sci. Rep.">
        <title>Genome-wide diversity and gene expression profiling of Babesia microti isolates identify polymorphic genes that mediate host-pathogen interactions.</title>
        <authorList>
            <person name="Silva J.C."/>
            <person name="Cornillot E."/>
            <person name="McCracken C."/>
            <person name="Usmani-Brown S."/>
            <person name="Dwivedi A."/>
            <person name="Ifeonu O.O."/>
            <person name="Crabtree J."/>
            <person name="Gotia H.T."/>
            <person name="Virji A.Z."/>
            <person name="Reynes C."/>
            <person name="Colinge J."/>
            <person name="Kumar V."/>
            <person name="Lawres L."/>
            <person name="Pazzi J.E."/>
            <person name="Pablo J.V."/>
            <person name="Hung C."/>
            <person name="Brancato J."/>
            <person name="Kumari P."/>
            <person name="Orvis J."/>
            <person name="Tretina K."/>
            <person name="Chibucos M."/>
            <person name="Ott S."/>
            <person name="Sadzewicz L."/>
            <person name="Sengamalay N."/>
            <person name="Shetty A.C."/>
            <person name="Su Q."/>
            <person name="Tallon L."/>
            <person name="Fraser C.M."/>
            <person name="Frutos R."/>
            <person name="Molina D.M."/>
            <person name="Krause P.J."/>
            <person name="Ben Mamoun C."/>
        </authorList>
    </citation>
    <scope>NUCLEOTIDE SEQUENCE [LARGE SCALE GENOMIC DNA]</scope>
    <source>
        <strain evidence="17 18">RI</strain>
    </source>
</reference>
<dbReference type="GO" id="GO:0008380">
    <property type="term" value="P:RNA splicing"/>
    <property type="evidence" value="ECO:0007669"/>
    <property type="project" value="UniProtKB-KW"/>
</dbReference>
<evidence type="ECO:0000256" key="12">
    <source>
        <dbReference type="PROSITE-ProRule" id="PRU00723"/>
    </source>
</evidence>
<dbReference type="GO" id="GO:0071007">
    <property type="term" value="C:U2-type catalytic step 2 spliceosome"/>
    <property type="evidence" value="ECO:0007669"/>
    <property type="project" value="TreeGrafter"/>
</dbReference>
<accession>I7J9I7</accession>
<keyword evidence="5" id="KW-0747">Spliceosome</keyword>
<dbReference type="Proteomes" id="UP000002899">
    <property type="component" value="Chromosome IV"/>
</dbReference>
<dbReference type="EMBL" id="LN871599">
    <property type="protein sequence ID" value="CCF75898.1"/>
    <property type="molecule type" value="Genomic_DNA"/>
</dbReference>
<evidence type="ECO:0000313" key="18">
    <source>
        <dbReference type="Proteomes" id="UP000002899"/>
    </source>
</evidence>
<evidence type="ECO:0000313" key="17">
    <source>
        <dbReference type="EMBL" id="CCF75898.1"/>
    </source>
</evidence>
<dbReference type="InterPro" id="IPR035979">
    <property type="entry name" value="RBD_domain_sf"/>
</dbReference>
<dbReference type="Pfam" id="PF16131">
    <property type="entry name" value="Torus"/>
    <property type="match status" value="1"/>
</dbReference>
<feature type="zinc finger region" description="C3H1-type" evidence="12">
    <location>
        <begin position="187"/>
        <end position="209"/>
    </location>
</feature>
<feature type="domain" description="RRM" evidence="15">
    <location>
        <begin position="247"/>
        <end position="329"/>
    </location>
</feature>
<evidence type="ECO:0000256" key="2">
    <source>
        <dbReference type="ARBA" id="ARBA00008024"/>
    </source>
</evidence>
<dbReference type="InterPro" id="IPR000571">
    <property type="entry name" value="Znf_CCCH"/>
</dbReference>
<evidence type="ECO:0000256" key="13">
    <source>
        <dbReference type="SAM" id="Coils"/>
    </source>
</evidence>
<keyword evidence="10" id="KW-0539">Nucleus</keyword>
<dbReference type="AlphaFoldDB" id="I7J9I7"/>
<evidence type="ECO:0000256" key="7">
    <source>
        <dbReference type="ARBA" id="ARBA00022833"/>
    </source>
</evidence>
<evidence type="ECO:0000256" key="1">
    <source>
        <dbReference type="ARBA" id="ARBA00004123"/>
    </source>
</evidence>
<dbReference type="GO" id="GO:0036002">
    <property type="term" value="F:pre-mRNA binding"/>
    <property type="evidence" value="ECO:0007669"/>
    <property type="project" value="TreeGrafter"/>
</dbReference>
<comment type="similarity">
    <text evidence="2">Belongs to the RRM CWC2 family.</text>
</comment>
<dbReference type="PANTHER" id="PTHR14089">
    <property type="entry name" value="PRE-MRNA-SPLICING FACTOR RBM22"/>
    <property type="match status" value="1"/>
</dbReference>
<dbReference type="PANTHER" id="PTHR14089:SF2">
    <property type="entry name" value="PRE-MRNA-SPLICING FACTOR CWC2"/>
    <property type="match status" value="1"/>
</dbReference>
<dbReference type="RefSeq" id="XP_012650306.1">
    <property type="nucleotide sequence ID" value="XM_012794852.1"/>
</dbReference>
<reference evidence="17 18" key="1">
    <citation type="journal article" date="2012" name="Nucleic Acids Res.">
        <title>Sequencing of the smallest Apicomplexan genome from the human pathogen Babesia microti.</title>
        <authorList>
            <person name="Cornillot E."/>
            <person name="Hadj-Kaddour K."/>
            <person name="Dassouli A."/>
            <person name="Noel B."/>
            <person name="Ranwez V."/>
            <person name="Vacherie B."/>
            <person name="Augagneur Y."/>
            <person name="Bres V."/>
            <person name="Duclos A."/>
            <person name="Randazzo S."/>
            <person name="Carcy B."/>
            <person name="Debierre-Grockiego F."/>
            <person name="Delbecq S."/>
            <person name="Moubri-Menage K."/>
            <person name="Shams-Eldin H."/>
            <person name="Usmani-Brown S."/>
            <person name="Bringaud F."/>
            <person name="Wincker P."/>
            <person name="Vivares C.P."/>
            <person name="Schwarz R.T."/>
            <person name="Schetters T.P."/>
            <person name="Krause P.J."/>
            <person name="Gorenflot A."/>
            <person name="Berry V."/>
            <person name="Barbe V."/>
            <person name="Ben Mamoun C."/>
        </authorList>
    </citation>
    <scope>NUCLEOTIDE SEQUENCE [LARGE SCALE GENOMIC DNA]</scope>
    <source>
        <strain evidence="17 18">RI</strain>
    </source>
</reference>
<sequence length="411" mass="45711">MGAKRMGEELPPKKRGGPKLASLKKNNNENRTLPNPLDYIDFGYAPFAKDLVESKEATVHDILSLGLTFSDNFLNAGYHKPPGETVGLGEEELIYEPIPEAALEKLEDTTPGWGPARRQVEPGLGNSVSYVQGNENYNIWYGKYATDRFDPRHQLNERPPAATKCDPELDSGYTRADWDPHAGQGYICLYFARGCCSFGSDCTYYHRIPTVEDEARIDASCDVFGRDRHSKHREDMTGVGSFLSQGKSLFLGNVYPDCSLANPVEDLKATLIREFSRWGALEDITLVSSKGIAFIDFRLRVAAEFAKAAMSDQPIPGITTALSVKWAHEVKKEKKANVETRRQIRNNSVCQVDSSGYGYDTKTAEQLAADLAREIAFEEKQRQAMENLERLNSALAGVESLDVGAMERSYS</sequence>
<dbReference type="InterPro" id="IPR000504">
    <property type="entry name" value="RRM_dom"/>
</dbReference>
<dbReference type="PROSITE" id="PS50102">
    <property type="entry name" value="RRM"/>
    <property type="match status" value="1"/>
</dbReference>
<dbReference type="GO" id="GO:0071006">
    <property type="term" value="C:U2-type catalytic step 1 spliceosome"/>
    <property type="evidence" value="ECO:0007669"/>
    <property type="project" value="TreeGrafter"/>
</dbReference>
<evidence type="ECO:0000256" key="6">
    <source>
        <dbReference type="ARBA" id="ARBA00022771"/>
    </source>
</evidence>
<keyword evidence="13" id="KW-0175">Coiled coil</keyword>
<feature type="region of interest" description="Disordered" evidence="14">
    <location>
        <begin position="1"/>
        <end position="32"/>
    </location>
</feature>